<dbReference type="InterPro" id="IPR031807">
    <property type="entry name" value="HicB-like"/>
</dbReference>
<proteinExistence type="predicted"/>
<dbReference type="AlphaFoldDB" id="A0A318THG9"/>
<protein>
    <submittedName>
        <fullName evidence="2">Putative RNase H-like HicB family nuclease</fullName>
    </submittedName>
</protein>
<dbReference type="Gene3D" id="3.30.160.250">
    <property type="match status" value="1"/>
</dbReference>
<organism evidence="2 3">
    <name type="scientific">Rhodopseudomonas faecalis</name>
    <dbReference type="NCBI Taxonomy" id="99655"/>
    <lineage>
        <taxon>Bacteria</taxon>
        <taxon>Pseudomonadati</taxon>
        <taxon>Pseudomonadota</taxon>
        <taxon>Alphaproteobacteria</taxon>
        <taxon>Hyphomicrobiales</taxon>
        <taxon>Nitrobacteraceae</taxon>
        <taxon>Rhodopseudomonas</taxon>
    </lineage>
</organism>
<evidence type="ECO:0000259" key="1">
    <source>
        <dbReference type="Pfam" id="PF15919"/>
    </source>
</evidence>
<dbReference type="PANTHER" id="PTHR34504:SF2">
    <property type="entry name" value="UPF0150 PROTEIN SSL0259"/>
    <property type="match status" value="1"/>
</dbReference>
<dbReference type="EMBL" id="QJTI01000004">
    <property type="protein sequence ID" value="PYF04124.1"/>
    <property type="molecule type" value="Genomic_DNA"/>
</dbReference>
<comment type="caution">
    <text evidence="2">The sequence shown here is derived from an EMBL/GenBank/DDBJ whole genome shotgun (WGS) entry which is preliminary data.</text>
</comment>
<dbReference type="OrthoDB" id="9807959at2"/>
<name>A0A318THG9_9BRAD</name>
<dbReference type="InterPro" id="IPR051404">
    <property type="entry name" value="TA_system_antitoxin"/>
</dbReference>
<accession>A0A318THG9</accession>
<dbReference type="Proteomes" id="UP000248148">
    <property type="component" value="Unassembled WGS sequence"/>
</dbReference>
<evidence type="ECO:0000313" key="2">
    <source>
        <dbReference type="EMBL" id="PYF04124.1"/>
    </source>
</evidence>
<dbReference type="PANTHER" id="PTHR34504">
    <property type="entry name" value="ANTITOXIN HICB"/>
    <property type="match status" value="1"/>
</dbReference>
<gene>
    <name evidence="2" type="ORF">BJ122_104102</name>
</gene>
<evidence type="ECO:0000313" key="3">
    <source>
        <dbReference type="Proteomes" id="UP000248148"/>
    </source>
</evidence>
<dbReference type="RefSeq" id="WP_110780083.1">
    <property type="nucleotide sequence ID" value="NZ_QJTI01000004.1"/>
</dbReference>
<dbReference type="SUPFAM" id="SSF143100">
    <property type="entry name" value="TTHA1013/TTHA0281-like"/>
    <property type="match status" value="1"/>
</dbReference>
<sequence>MRYAIIIEKADGNYSAYVPDLPGCVATGASVAEVEVEIREAIRFHIEGLKTDGLPVPPPTSIANYIDA</sequence>
<feature type="domain" description="HicB-like antitoxin of toxin-antitoxin system" evidence="1">
    <location>
        <begin position="3"/>
        <end position="66"/>
    </location>
</feature>
<dbReference type="InterPro" id="IPR035069">
    <property type="entry name" value="TTHA1013/TTHA0281-like"/>
</dbReference>
<reference evidence="2 3" key="1">
    <citation type="submission" date="2018-06" db="EMBL/GenBank/DDBJ databases">
        <title>Genomic Encyclopedia of Archaeal and Bacterial Type Strains, Phase II (KMG-II): from individual species to whole genera.</title>
        <authorList>
            <person name="Goeker M."/>
        </authorList>
    </citation>
    <scope>NUCLEOTIDE SEQUENCE [LARGE SCALE GENOMIC DNA]</scope>
    <source>
        <strain evidence="2 3">JCM 11668</strain>
    </source>
</reference>
<keyword evidence="3" id="KW-1185">Reference proteome</keyword>
<dbReference type="Pfam" id="PF15919">
    <property type="entry name" value="HicB_lk_antitox"/>
    <property type="match status" value="1"/>
</dbReference>